<proteinExistence type="predicted"/>
<protein>
    <recommendedName>
        <fullName evidence="2">Nucleoside 2-deoxyribosyltransferase</fullName>
    </recommendedName>
</protein>
<name>A0A831XD40_GEOME</name>
<accession>A0A831XD40</accession>
<evidence type="ECO:0000313" key="1">
    <source>
        <dbReference type="EMBL" id="HEN41037.1"/>
    </source>
</evidence>
<reference evidence="1" key="1">
    <citation type="journal article" date="2020" name="mSystems">
        <title>Genome- and Community-Level Interaction Insights into Carbon Utilization and Element Cycling Functions of Hydrothermarchaeota in Hydrothermal Sediment.</title>
        <authorList>
            <person name="Zhou Z."/>
            <person name="Liu Y."/>
            <person name="Xu W."/>
            <person name="Pan J."/>
            <person name="Luo Z.H."/>
            <person name="Li M."/>
        </authorList>
    </citation>
    <scope>NUCLEOTIDE SEQUENCE [LARGE SCALE GENOMIC DNA]</scope>
    <source>
        <strain evidence="1">SpSt-349</strain>
    </source>
</reference>
<sequence>MTTRIALYGGTNLTSKEIRFVRCLTRHLLAIQGVTLISGGFECYREHPAWISVDRAVLFEARQLLPEPETFIGRFETWLPLERLDRPDDGVERFAEGAVHRIPGTDQARRFNLVRAADGIVTIKGEGNTRTVLELALALDKPALPIPFTGGDSRTLWENNREAFLHSLNLRPELISRLEGDPPPLPELDGIARDVAQAMYDAAKKRCLVLMPFGAGHDDFYREVLRRAIEAANYIPHRIDIDDYAGNIPSLFLSALERVRAVVVDVTGLNPNVMYELGQVHARGINPFLIYRRKESTMDVDALPFYLRHEKMANEQNDEAGRRRIADALTRYLSDVVLHTDEQRRHA</sequence>
<organism evidence="1">
    <name type="scientific">Geobacter metallireducens</name>
    <dbReference type="NCBI Taxonomy" id="28232"/>
    <lineage>
        <taxon>Bacteria</taxon>
        <taxon>Pseudomonadati</taxon>
        <taxon>Thermodesulfobacteriota</taxon>
        <taxon>Desulfuromonadia</taxon>
        <taxon>Geobacterales</taxon>
        <taxon>Geobacteraceae</taxon>
        <taxon>Geobacter</taxon>
    </lineage>
</organism>
<evidence type="ECO:0008006" key="2">
    <source>
        <dbReference type="Google" id="ProtNLM"/>
    </source>
</evidence>
<comment type="caution">
    <text evidence="1">The sequence shown here is derived from an EMBL/GenBank/DDBJ whole genome shotgun (WGS) entry which is preliminary data.</text>
</comment>
<dbReference type="EMBL" id="DSOV01000006">
    <property type="protein sequence ID" value="HEN41037.1"/>
    <property type="molecule type" value="Genomic_DNA"/>
</dbReference>
<dbReference type="AlphaFoldDB" id="A0A831XD40"/>
<gene>
    <name evidence="1" type="ORF">ENQ87_01490</name>
</gene>